<protein>
    <recommendedName>
        <fullName evidence="1">DNA-directed DNA polymerase</fullName>
        <ecNumber evidence="1">2.7.7.7</ecNumber>
    </recommendedName>
</protein>
<dbReference type="GO" id="GO:0003887">
    <property type="term" value="F:DNA-directed DNA polymerase activity"/>
    <property type="evidence" value="ECO:0007669"/>
    <property type="project" value="UniProtKB-KW"/>
</dbReference>
<evidence type="ECO:0000256" key="3">
    <source>
        <dbReference type="ARBA" id="ARBA00022695"/>
    </source>
</evidence>
<evidence type="ECO:0000256" key="2">
    <source>
        <dbReference type="ARBA" id="ARBA00022679"/>
    </source>
</evidence>
<dbReference type="GO" id="GO:0006287">
    <property type="term" value="P:base-excision repair, gap-filling"/>
    <property type="evidence" value="ECO:0007669"/>
    <property type="project" value="TreeGrafter"/>
</dbReference>
<dbReference type="EMBL" id="GBEZ01010879">
    <property type="protein sequence ID" value="JAC74848.1"/>
    <property type="molecule type" value="Transcribed_RNA"/>
</dbReference>
<evidence type="ECO:0000256" key="4">
    <source>
        <dbReference type="ARBA" id="ARBA00022932"/>
    </source>
</evidence>
<keyword evidence="2" id="KW-0808">Transferase</keyword>
<dbReference type="Gene3D" id="3.30.420.10">
    <property type="entry name" value="Ribonuclease H-like superfamily/Ribonuclease H"/>
    <property type="match status" value="1"/>
</dbReference>
<dbReference type="AlphaFoldDB" id="A0A061RS98"/>
<evidence type="ECO:0000256" key="6">
    <source>
        <dbReference type="ARBA" id="ARBA00049244"/>
    </source>
</evidence>
<reference evidence="8" key="1">
    <citation type="submission" date="2014-05" db="EMBL/GenBank/DDBJ databases">
        <title>The transcriptome of the halophilic microalga Tetraselmis sp. GSL018 isolated from the Great Salt Lake, Utah.</title>
        <authorList>
            <person name="Jinkerson R.E."/>
            <person name="D'Adamo S."/>
            <person name="Posewitz M.C."/>
        </authorList>
    </citation>
    <scope>NUCLEOTIDE SEQUENCE</scope>
    <source>
        <strain evidence="8">GSL018</strain>
    </source>
</reference>
<keyword evidence="3" id="KW-0548">Nucleotidyltransferase</keyword>
<dbReference type="GO" id="GO:0045004">
    <property type="term" value="P:DNA replication proofreading"/>
    <property type="evidence" value="ECO:0007669"/>
    <property type="project" value="TreeGrafter"/>
</dbReference>
<evidence type="ECO:0000313" key="8">
    <source>
        <dbReference type="EMBL" id="JAC74848.1"/>
    </source>
</evidence>
<keyword evidence="4" id="KW-0239">DNA-directed DNA polymerase</keyword>
<dbReference type="GO" id="GO:0003677">
    <property type="term" value="F:DNA binding"/>
    <property type="evidence" value="ECO:0007669"/>
    <property type="project" value="UniProtKB-KW"/>
</dbReference>
<dbReference type="InterPro" id="IPR006134">
    <property type="entry name" value="DNA-dir_DNA_pol_B_multi_dom"/>
</dbReference>
<dbReference type="GO" id="GO:0008296">
    <property type="term" value="F:3'-5'-DNA exonuclease activity"/>
    <property type="evidence" value="ECO:0007669"/>
    <property type="project" value="TreeGrafter"/>
</dbReference>
<evidence type="ECO:0000256" key="1">
    <source>
        <dbReference type="ARBA" id="ARBA00012417"/>
    </source>
</evidence>
<accession>A0A061RS98</accession>
<dbReference type="InterPro" id="IPR043502">
    <property type="entry name" value="DNA/RNA_pol_sf"/>
</dbReference>
<gene>
    <name evidence="8" type="ORF">TSPGSL018_24830</name>
</gene>
<dbReference type="SUPFAM" id="SSF56672">
    <property type="entry name" value="DNA/RNA polymerases"/>
    <property type="match status" value="1"/>
</dbReference>
<dbReference type="GO" id="GO:0043625">
    <property type="term" value="C:delta DNA polymerase complex"/>
    <property type="evidence" value="ECO:0007669"/>
    <property type="project" value="TreeGrafter"/>
</dbReference>
<dbReference type="EC" id="2.7.7.7" evidence="1"/>
<proteinExistence type="predicted"/>
<dbReference type="PANTHER" id="PTHR10322:SF35">
    <property type="entry name" value="DNA-DIRECTED DNA POLYMERASE"/>
    <property type="match status" value="1"/>
</dbReference>
<comment type="catalytic activity">
    <reaction evidence="6">
        <text>DNA(n) + a 2'-deoxyribonucleoside 5'-triphosphate = DNA(n+1) + diphosphate</text>
        <dbReference type="Rhea" id="RHEA:22508"/>
        <dbReference type="Rhea" id="RHEA-COMP:17339"/>
        <dbReference type="Rhea" id="RHEA-COMP:17340"/>
        <dbReference type="ChEBI" id="CHEBI:33019"/>
        <dbReference type="ChEBI" id="CHEBI:61560"/>
        <dbReference type="ChEBI" id="CHEBI:173112"/>
        <dbReference type="EC" id="2.7.7.7"/>
    </reaction>
</comment>
<dbReference type="InterPro" id="IPR050240">
    <property type="entry name" value="DNA_pol_type-B"/>
</dbReference>
<dbReference type="SUPFAM" id="SSF53098">
    <property type="entry name" value="Ribonuclease H-like"/>
    <property type="match status" value="1"/>
</dbReference>
<feature type="domain" description="DNA-directed DNA polymerase family B multifunctional" evidence="7">
    <location>
        <begin position="57"/>
        <end position="150"/>
    </location>
</feature>
<name>A0A061RS98_9CHLO</name>
<dbReference type="InterPro" id="IPR023211">
    <property type="entry name" value="DNA_pol_palm_dom_sf"/>
</dbReference>
<dbReference type="PANTHER" id="PTHR10322">
    <property type="entry name" value="DNA POLYMERASE CATALYTIC SUBUNIT"/>
    <property type="match status" value="1"/>
</dbReference>
<organism evidence="8">
    <name type="scientific">Tetraselmis sp. GSL018</name>
    <dbReference type="NCBI Taxonomy" id="582737"/>
    <lineage>
        <taxon>Eukaryota</taxon>
        <taxon>Viridiplantae</taxon>
        <taxon>Chlorophyta</taxon>
        <taxon>core chlorophytes</taxon>
        <taxon>Chlorodendrophyceae</taxon>
        <taxon>Chlorodendrales</taxon>
        <taxon>Chlorodendraceae</taxon>
        <taxon>Tetraselmis</taxon>
    </lineage>
</organism>
<dbReference type="Gene3D" id="3.90.1600.10">
    <property type="entry name" value="Palm domain of DNA polymerase"/>
    <property type="match status" value="1"/>
</dbReference>
<feature type="non-terminal residue" evidence="8">
    <location>
        <position position="1"/>
    </location>
</feature>
<keyword evidence="5" id="KW-0238">DNA-binding</keyword>
<dbReference type="Pfam" id="PF00136">
    <property type="entry name" value="DNA_pol_B"/>
    <property type="match status" value="1"/>
</dbReference>
<dbReference type="InterPro" id="IPR012337">
    <property type="entry name" value="RNaseH-like_sf"/>
</dbReference>
<evidence type="ECO:0000256" key="5">
    <source>
        <dbReference type="ARBA" id="ARBA00023125"/>
    </source>
</evidence>
<sequence length="159" mass="17338">HLPPSAVSRLWAEGVKTSLLRIAAYVSMRAEAVRKMLVELNAIEETVELARAAGLSFLQVLYNGQIVRVQSLILRASSLLGYVVAQQSDQSQLSESPYLIHPLDSGNAGLYEDPVVVLDFASLYPSLFSSYNICYSTILHPKDDNGNVPEASLFRAPSG</sequence>
<evidence type="ECO:0000259" key="7">
    <source>
        <dbReference type="Pfam" id="PF00136"/>
    </source>
</evidence>
<dbReference type="GO" id="GO:0000166">
    <property type="term" value="F:nucleotide binding"/>
    <property type="evidence" value="ECO:0007669"/>
    <property type="project" value="InterPro"/>
</dbReference>
<dbReference type="InterPro" id="IPR036397">
    <property type="entry name" value="RNaseH_sf"/>
</dbReference>
<dbReference type="GO" id="GO:0006297">
    <property type="term" value="P:nucleotide-excision repair, DNA gap filling"/>
    <property type="evidence" value="ECO:0007669"/>
    <property type="project" value="TreeGrafter"/>
</dbReference>
<feature type="non-terminal residue" evidence="8">
    <location>
        <position position="159"/>
    </location>
</feature>